<evidence type="ECO:0000313" key="2">
    <source>
        <dbReference type="Proteomes" id="UP000032566"/>
    </source>
</evidence>
<evidence type="ECO:0008006" key="3">
    <source>
        <dbReference type="Google" id="ProtNLM"/>
    </source>
</evidence>
<dbReference type="AlphaFoldDB" id="A0A0D7K4G8"/>
<protein>
    <recommendedName>
        <fullName evidence="3">Homeodomain-like domain-containing protein</fullName>
    </recommendedName>
</protein>
<dbReference type="OrthoDB" id="8817772at2"/>
<comment type="caution">
    <text evidence="1">The sequence shown here is derived from an EMBL/GenBank/DDBJ whole genome shotgun (WGS) entry which is preliminary data.</text>
</comment>
<sequence>MTAPPSSTQPALQSTKKGGFLAERLRTKGWSIRDAAQYLGVSRQRLYTVFEDPGRARLWECAIAGIPQCTQQIKEELRTARTAKQKLKPIREVVVERPEFEVGDEVVAIRSSGLAEEDERAHIVRLRGSQKTNDLQLLVHGPSAEDWLPEKTFRYYFESTGLNIYRRKGMP</sequence>
<proteinExistence type="predicted"/>
<dbReference type="STRING" id="80878.RP29_19275"/>
<gene>
    <name evidence="1" type="ORF">RP29_19275</name>
</gene>
<dbReference type="RefSeq" id="WP_044402640.1">
    <property type="nucleotide sequence ID" value="NZ_JXYQ01000089.1"/>
</dbReference>
<evidence type="ECO:0000313" key="1">
    <source>
        <dbReference type="EMBL" id="KJA08904.1"/>
    </source>
</evidence>
<name>A0A0D7K4G8_9BURK</name>
<dbReference type="EMBL" id="JXYQ01000089">
    <property type="protein sequence ID" value="KJA08904.1"/>
    <property type="molecule type" value="Genomic_DNA"/>
</dbReference>
<dbReference type="Proteomes" id="UP000032566">
    <property type="component" value="Unassembled WGS sequence"/>
</dbReference>
<organism evidence="1 2">
    <name type="scientific">Acidovorax temperans</name>
    <dbReference type="NCBI Taxonomy" id="80878"/>
    <lineage>
        <taxon>Bacteria</taxon>
        <taxon>Pseudomonadati</taxon>
        <taxon>Pseudomonadota</taxon>
        <taxon>Betaproteobacteria</taxon>
        <taxon>Burkholderiales</taxon>
        <taxon>Comamonadaceae</taxon>
        <taxon>Acidovorax</taxon>
    </lineage>
</organism>
<accession>A0A0D7K4G8</accession>
<dbReference type="PATRIC" id="fig|80878.5.peg.4090"/>
<keyword evidence="2" id="KW-1185">Reference proteome</keyword>
<reference evidence="1 2" key="1">
    <citation type="submission" date="2014-12" db="EMBL/GenBank/DDBJ databases">
        <title>Isolation of bacteria from lake water.</title>
        <authorList>
            <person name="Sheng K.-Y."/>
            <person name="Chin P.-S."/>
            <person name="Chan K.-G."/>
            <person name="Tan G.S."/>
        </authorList>
    </citation>
    <scope>NUCLEOTIDE SEQUENCE [LARGE SCALE GENOMIC DNA]</scope>
    <source>
        <strain evidence="1 2">KY4</strain>
    </source>
</reference>